<gene>
    <name evidence="1" type="ORF">EW145_g8026</name>
</gene>
<dbReference type="AlphaFoldDB" id="A0A4S4KCK2"/>
<dbReference type="OrthoDB" id="3268696at2759"/>
<sequence length="334" mass="37412">MTSLRTCFNRVVCLGMTALTKGCSSTPQNEWLSSASGSTVTVMVADQQSIFRLVQSGRQRANTFFLSVVEANKVEKALQDELMAFTQDIINSNGSLVRLCNRFHDLHPTSLALAPSLWNQNFVINVLKQRVETEDPANHTRMIVVDTFIYVLRPKVRGMPWLVAVLDPVAALEWLRLGRDSVWDGCCHFIACGVPFHTLTEDCPADLNTGCIGIHDLGWRKTTRSLNSVDYLTYERMIVDFLKSSSRACAAIMAGGIVWRLAMYHLGLDDAIDTVMMGPAGDFIRPVYTTNTVDGAAPTRNQMWWDDRLTEEEERLVCGVYKMYIGDDIKPEST</sequence>
<reference evidence="1 2" key="1">
    <citation type="submission" date="2019-02" db="EMBL/GenBank/DDBJ databases">
        <title>Genome sequencing of the rare red list fungi Phellinidium pouzarii.</title>
        <authorList>
            <person name="Buettner E."/>
            <person name="Kellner H."/>
        </authorList>
    </citation>
    <scope>NUCLEOTIDE SEQUENCE [LARGE SCALE GENOMIC DNA]</scope>
    <source>
        <strain evidence="1 2">DSM 108285</strain>
    </source>
</reference>
<keyword evidence="2" id="KW-1185">Reference proteome</keyword>
<dbReference type="Proteomes" id="UP000308199">
    <property type="component" value="Unassembled WGS sequence"/>
</dbReference>
<protein>
    <submittedName>
        <fullName evidence="1">Uncharacterized protein</fullName>
    </submittedName>
</protein>
<accession>A0A4S4KCK2</accession>
<comment type="caution">
    <text evidence="1">The sequence shown here is derived from an EMBL/GenBank/DDBJ whole genome shotgun (WGS) entry which is preliminary data.</text>
</comment>
<proteinExistence type="predicted"/>
<dbReference type="EMBL" id="SGPK01001017">
    <property type="protein sequence ID" value="THG95087.1"/>
    <property type="molecule type" value="Genomic_DNA"/>
</dbReference>
<organism evidence="1 2">
    <name type="scientific">Phellinidium pouzarii</name>
    <dbReference type="NCBI Taxonomy" id="167371"/>
    <lineage>
        <taxon>Eukaryota</taxon>
        <taxon>Fungi</taxon>
        <taxon>Dikarya</taxon>
        <taxon>Basidiomycota</taxon>
        <taxon>Agaricomycotina</taxon>
        <taxon>Agaricomycetes</taxon>
        <taxon>Hymenochaetales</taxon>
        <taxon>Hymenochaetaceae</taxon>
        <taxon>Phellinidium</taxon>
    </lineage>
</organism>
<name>A0A4S4KCK2_9AGAM</name>
<evidence type="ECO:0000313" key="2">
    <source>
        <dbReference type="Proteomes" id="UP000308199"/>
    </source>
</evidence>
<evidence type="ECO:0000313" key="1">
    <source>
        <dbReference type="EMBL" id="THG95087.1"/>
    </source>
</evidence>
<feature type="non-terminal residue" evidence="1">
    <location>
        <position position="334"/>
    </location>
</feature>